<dbReference type="InterPro" id="IPR009057">
    <property type="entry name" value="Homeodomain-like_sf"/>
</dbReference>
<evidence type="ECO:0000313" key="7">
    <source>
        <dbReference type="Proteomes" id="UP001143372"/>
    </source>
</evidence>
<keyword evidence="1" id="KW-0805">Transcription regulation</keyword>
<proteinExistence type="predicted"/>
<dbReference type="PROSITE" id="PS01081">
    <property type="entry name" value="HTH_TETR_1"/>
    <property type="match status" value="1"/>
</dbReference>
<dbReference type="PRINTS" id="PR00455">
    <property type="entry name" value="HTHTETR"/>
</dbReference>
<evidence type="ECO:0000256" key="4">
    <source>
        <dbReference type="PROSITE-ProRule" id="PRU00335"/>
    </source>
</evidence>
<dbReference type="InterPro" id="IPR023772">
    <property type="entry name" value="DNA-bd_HTH_TetR-type_CS"/>
</dbReference>
<evidence type="ECO:0000256" key="2">
    <source>
        <dbReference type="ARBA" id="ARBA00023125"/>
    </source>
</evidence>
<dbReference type="PANTHER" id="PTHR30055:SF234">
    <property type="entry name" value="HTH-TYPE TRANSCRIPTIONAL REGULATOR BETI"/>
    <property type="match status" value="1"/>
</dbReference>
<name>A0A9W6MW05_9HYPH</name>
<evidence type="ECO:0000313" key="6">
    <source>
        <dbReference type="EMBL" id="GLK68335.1"/>
    </source>
</evidence>
<dbReference type="Gene3D" id="1.10.357.10">
    <property type="entry name" value="Tetracycline Repressor, domain 2"/>
    <property type="match status" value="1"/>
</dbReference>
<evidence type="ECO:0000256" key="3">
    <source>
        <dbReference type="ARBA" id="ARBA00023163"/>
    </source>
</evidence>
<comment type="caution">
    <text evidence="6">The sequence shown here is derived from an EMBL/GenBank/DDBJ whole genome shotgun (WGS) entry which is preliminary data.</text>
</comment>
<dbReference type="PROSITE" id="PS50977">
    <property type="entry name" value="HTH_TETR_2"/>
    <property type="match status" value="1"/>
</dbReference>
<dbReference type="InterPro" id="IPR050109">
    <property type="entry name" value="HTH-type_TetR-like_transc_reg"/>
</dbReference>
<feature type="domain" description="HTH tetR-type" evidence="5">
    <location>
        <begin position="8"/>
        <end position="68"/>
    </location>
</feature>
<feature type="DNA-binding region" description="H-T-H motif" evidence="4">
    <location>
        <begin position="31"/>
        <end position="50"/>
    </location>
</feature>
<dbReference type="GO" id="GO:0000976">
    <property type="term" value="F:transcription cis-regulatory region binding"/>
    <property type="evidence" value="ECO:0007669"/>
    <property type="project" value="TreeGrafter"/>
</dbReference>
<evidence type="ECO:0000259" key="5">
    <source>
        <dbReference type="PROSITE" id="PS50977"/>
    </source>
</evidence>
<keyword evidence="3" id="KW-0804">Transcription</keyword>
<reference evidence="6" key="1">
    <citation type="journal article" date="2014" name="Int. J. Syst. Evol. Microbiol.">
        <title>Complete genome sequence of Corynebacterium casei LMG S-19264T (=DSM 44701T), isolated from a smear-ripened cheese.</title>
        <authorList>
            <consortium name="US DOE Joint Genome Institute (JGI-PGF)"/>
            <person name="Walter F."/>
            <person name="Albersmeier A."/>
            <person name="Kalinowski J."/>
            <person name="Ruckert C."/>
        </authorList>
    </citation>
    <scope>NUCLEOTIDE SEQUENCE</scope>
    <source>
        <strain evidence="6">VKM B-2347</strain>
    </source>
</reference>
<keyword evidence="2 4" id="KW-0238">DNA-binding</keyword>
<dbReference type="Pfam" id="PF00440">
    <property type="entry name" value="TetR_N"/>
    <property type="match status" value="1"/>
</dbReference>
<sequence>MSAARGVHDTRRRIETAALGLFAAKGVDGASIREIAAGAGLTEGALYRHFASKEELSRALFIDRYGALARGIETIRAERSGFGDRLDALVDFFAASFDADPAGFAYVLVSQHEHLRGLDKAAPENAVAALGRVFEDAMAAGDIPRGDVALTTALALGLVVQPAIFFIYGRLAEPPSAHRAAIAGAIRRAVGVTDSAV</sequence>
<gene>
    <name evidence="6" type="ORF">GCM10008179_19730</name>
</gene>
<protein>
    <submittedName>
        <fullName evidence="6">TetR family transcriptional regulator</fullName>
    </submittedName>
</protein>
<keyword evidence="7" id="KW-1185">Reference proteome</keyword>
<dbReference type="EMBL" id="BSFI01000008">
    <property type="protein sequence ID" value="GLK68335.1"/>
    <property type="molecule type" value="Genomic_DNA"/>
</dbReference>
<accession>A0A9W6MW05</accession>
<dbReference type="RefSeq" id="WP_271168581.1">
    <property type="nucleotide sequence ID" value="NZ_BSFI01000008.1"/>
</dbReference>
<dbReference type="PANTHER" id="PTHR30055">
    <property type="entry name" value="HTH-TYPE TRANSCRIPTIONAL REGULATOR RUTR"/>
    <property type="match status" value="1"/>
</dbReference>
<reference evidence="6" key="2">
    <citation type="submission" date="2023-01" db="EMBL/GenBank/DDBJ databases">
        <authorList>
            <person name="Sun Q."/>
            <person name="Evtushenko L."/>
        </authorList>
    </citation>
    <scope>NUCLEOTIDE SEQUENCE</scope>
    <source>
        <strain evidence="6">VKM B-2347</strain>
    </source>
</reference>
<dbReference type="SUPFAM" id="SSF46689">
    <property type="entry name" value="Homeodomain-like"/>
    <property type="match status" value="1"/>
</dbReference>
<dbReference type="AlphaFoldDB" id="A0A9W6MW05"/>
<dbReference type="InterPro" id="IPR001647">
    <property type="entry name" value="HTH_TetR"/>
</dbReference>
<dbReference type="Proteomes" id="UP001143372">
    <property type="component" value="Unassembled WGS sequence"/>
</dbReference>
<evidence type="ECO:0000256" key="1">
    <source>
        <dbReference type="ARBA" id="ARBA00023015"/>
    </source>
</evidence>
<organism evidence="6 7">
    <name type="scientific">Hansschlegelia plantiphila</name>
    <dbReference type="NCBI Taxonomy" id="374655"/>
    <lineage>
        <taxon>Bacteria</taxon>
        <taxon>Pseudomonadati</taxon>
        <taxon>Pseudomonadota</taxon>
        <taxon>Alphaproteobacteria</taxon>
        <taxon>Hyphomicrobiales</taxon>
        <taxon>Methylopilaceae</taxon>
        <taxon>Hansschlegelia</taxon>
    </lineage>
</organism>
<dbReference type="GO" id="GO:0003700">
    <property type="term" value="F:DNA-binding transcription factor activity"/>
    <property type="evidence" value="ECO:0007669"/>
    <property type="project" value="TreeGrafter"/>
</dbReference>